<dbReference type="Pfam" id="PF03466">
    <property type="entry name" value="LysR_substrate"/>
    <property type="match status" value="1"/>
</dbReference>
<evidence type="ECO:0000313" key="6">
    <source>
        <dbReference type="EMBL" id="SIO51804.1"/>
    </source>
</evidence>
<reference evidence="6 7" key="1">
    <citation type="submission" date="2016-11" db="EMBL/GenBank/DDBJ databases">
        <authorList>
            <person name="Jaros S."/>
            <person name="Januszkiewicz K."/>
            <person name="Wedrychowicz H."/>
        </authorList>
    </citation>
    <scope>NUCLEOTIDE SEQUENCE [LARGE SCALE GENOMIC DNA]</scope>
    <source>
        <strain evidence="6 7">GAS86</strain>
    </source>
</reference>
<accession>A0A1N6K5D1</accession>
<dbReference type="PANTHER" id="PTHR30419:SF8">
    <property type="entry name" value="NITROGEN ASSIMILATION TRANSCRIPTIONAL ACTIVATOR-RELATED"/>
    <property type="match status" value="1"/>
</dbReference>
<dbReference type="GO" id="GO:0005829">
    <property type="term" value="C:cytosol"/>
    <property type="evidence" value="ECO:0007669"/>
    <property type="project" value="TreeGrafter"/>
</dbReference>
<dbReference type="Gene3D" id="1.10.10.10">
    <property type="entry name" value="Winged helix-like DNA-binding domain superfamily/Winged helix DNA-binding domain"/>
    <property type="match status" value="1"/>
</dbReference>
<dbReference type="EMBL" id="FSRM01000002">
    <property type="protein sequence ID" value="SIO51804.1"/>
    <property type="molecule type" value="Genomic_DNA"/>
</dbReference>
<dbReference type="GO" id="GO:0003700">
    <property type="term" value="F:DNA-binding transcription factor activity"/>
    <property type="evidence" value="ECO:0007669"/>
    <property type="project" value="InterPro"/>
</dbReference>
<dbReference type="InterPro" id="IPR050950">
    <property type="entry name" value="HTH-type_LysR_regulators"/>
</dbReference>
<keyword evidence="4" id="KW-0804">Transcription</keyword>
<dbReference type="Gene3D" id="3.40.190.290">
    <property type="match status" value="1"/>
</dbReference>
<dbReference type="AlphaFoldDB" id="A0A1N6K5D1"/>
<dbReference type="PROSITE" id="PS50931">
    <property type="entry name" value="HTH_LYSR"/>
    <property type="match status" value="1"/>
</dbReference>
<dbReference type="InterPro" id="IPR000847">
    <property type="entry name" value="LysR_HTH_N"/>
</dbReference>
<dbReference type="PANTHER" id="PTHR30419">
    <property type="entry name" value="HTH-TYPE TRANSCRIPTIONAL REGULATOR YBHD"/>
    <property type="match status" value="1"/>
</dbReference>
<dbReference type="GO" id="GO:0003677">
    <property type="term" value="F:DNA binding"/>
    <property type="evidence" value="ECO:0007669"/>
    <property type="project" value="UniProtKB-KW"/>
</dbReference>
<evidence type="ECO:0000256" key="3">
    <source>
        <dbReference type="ARBA" id="ARBA00023125"/>
    </source>
</evidence>
<dbReference type="OrthoDB" id="8627799at2"/>
<evidence type="ECO:0000256" key="1">
    <source>
        <dbReference type="ARBA" id="ARBA00009437"/>
    </source>
</evidence>
<dbReference type="InterPro" id="IPR005119">
    <property type="entry name" value="LysR_subst-bd"/>
</dbReference>
<sequence>MSRSPAVPPPSVLSRLRFKHLQLLDILGRTHNLRIAAEQMHMTQPAATKILGDIESMFGAQLFERLPREMRPTDLGVLSLRYASAAVADLGKFASEFHTMKSGGYGHLAIGAITASTAQVVAAAIKEIQQQRPRLIVRLIDQSSDQLAIWLEEKKLDLMIGRLTEARQETLFNFEDLSAEPVWVVVGRHHPLLKQASVEIADLGAWPWILYPPATAIRHLFDETFAAAGMQAPVGMVETPSIFSTLELLQATDMISLQPRAAVAKYVQSGLLGQLVVPIRRTMTNYGVITRKNEIPSQPAQEFMAILRTTAERLGDHVAVPRTAT</sequence>
<evidence type="ECO:0000313" key="7">
    <source>
        <dbReference type="Proteomes" id="UP000184693"/>
    </source>
</evidence>
<gene>
    <name evidence="6" type="ORF">SAMN05444168_6089</name>
</gene>
<dbReference type="RefSeq" id="WP_074267974.1">
    <property type="nucleotide sequence ID" value="NZ_FSRM01000002.1"/>
</dbReference>
<keyword evidence="2" id="KW-0805">Transcription regulation</keyword>
<organism evidence="6 7">
    <name type="scientific">Paraburkholderia phenazinium</name>
    <dbReference type="NCBI Taxonomy" id="60549"/>
    <lineage>
        <taxon>Bacteria</taxon>
        <taxon>Pseudomonadati</taxon>
        <taxon>Pseudomonadota</taxon>
        <taxon>Betaproteobacteria</taxon>
        <taxon>Burkholderiales</taxon>
        <taxon>Burkholderiaceae</taxon>
        <taxon>Paraburkholderia</taxon>
    </lineage>
</organism>
<keyword evidence="3 6" id="KW-0238">DNA-binding</keyword>
<comment type="similarity">
    <text evidence="1">Belongs to the LysR transcriptional regulatory family.</text>
</comment>
<dbReference type="InterPro" id="IPR036388">
    <property type="entry name" value="WH-like_DNA-bd_sf"/>
</dbReference>
<evidence type="ECO:0000256" key="4">
    <source>
        <dbReference type="ARBA" id="ARBA00023163"/>
    </source>
</evidence>
<dbReference type="InterPro" id="IPR036390">
    <property type="entry name" value="WH_DNA-bd_sf"/>
</dbReference>
<protein>
    <submittedName>
        <fullName evidence="6">DNA-binding transcriptional regulator, LysR family</fullName>
    </submittedName>
</protein>
<dbReference type="Proteomes" id="UP000184693">
    <property type="component" value="Unassembled WGS sequence"/>
</dbReference>
<dbReference type="SUPFAM" id="SSF53850">
    <property type="entry name" value="Periplasmic binding protein-like II"/>
    <property type="match status" value="1"/>
</dbReference>
<feature type="domain" description="HTH lysR-type" evidence="5">
    <location>
        <begin position="16"/>
        <end position="73"/>
    </location>
</feature>
<proteinExistence type="inferred from homology"/>
<dbReference type="SUPFAM" id="SSF46785">
    <property type="entry name" value="Winged helix' DNA-binding domain"/>
    <property type="match status" value="1"/>
</dbReference>
<evidence type="ECO:0000256" key="2">
    <source>
        <dbReference type="ARBA" id="ARBA00023015"/>
    </source>
</evidence>
<dbReference type="Pfam" id="PF00126">
    <property type="entry name" value="HTH_1"/>
    <property type="match status" value="1"/>
</dbReference>
<name>A0A1N6K5D1_9BURK</name>
<evidence type="ECO:0000259" key="5">
    <source>
        <dbReference type="PROSITE" id="PS50931"/>
    </source>
</evidence>